<feature type="binding site" evidence="6">
    <location>
        <position position="302"/>
    </location>
    <ligand>
        <name>ATP</name>
        <dbReference type="ChEBI" id="CHEBI:30616"/>
    </ligand>
</feature>
<dbReference type="EMBL" id="JARYMX010000008">
    <property type="protein sequence ID" value="KAJ9537577.1"/>
    <property type="molecule type" value="Genomic_DNA"/>
</dbReference>
<evidence type="ECO:0000256" key="7">
    <source>
        <dbReference type="RuleBase" id="RU000304"/>
    </source>
</evidence>
<dbReference type="InterPro" id="IPR017441">
    <property type="entry name" value="Protein_kinase_ATP_BS"/>
</dbReference>
<evidence type="ECO:0000259" key="8">
    <source>
        <dbReference type="PROSITE" id="PS50011"/>
    </source>
</evidence>
<evidence type="ECO:0000256" key="6">
    <source>
        <dbReference type="PROSITE-ProRule" id="PRU10141"/>
    </source>
</evidence>
<dbReference type="Gene3D" id="3.30.200.20">
    <property type="entry name" value="Phosphorylase Kinase, domain 1"/>
    <property type="match status" value="1"/>
</dbReference>
<dbReference type="PANTHER" id="PTHR27003:SF338">
    <property type="entry name" value="TYROSINE-PROTEIN KINASE, NON-RECEPTOR JAK_TYK2-RELATED"/>
    <property type="match status" value="1"/>
</dbReference>
<dbReference type="GO" id="GO:0004714">
    <property type="term" value="F:transmembrane receptor protein tyrosine kinase activity"/>
    <property type="evidence" value="ECO:0007669"/>
    <property type="project" value="InterPro"/>
</dbReference>
<dbReference type="Pfam" id="PF07714">
    <property type="entry name" value="PK_Tyr_Ser-Thr"/>
    <property type="match status" value="1"/>
</dbReference>
<dbReference type="GO" id="GO:0005524">
    <property type="term" value="F:ATP binding"/>
    <property type="evidence" value="ECO:0007669"/>
    <property type="project" value="UniProtKB-UniRule"/>
</dbReference>
<dbReference type="SMART" id="SM00220">
    <property type="entry name" value="S_TKc"/>
    <property type="match status" value="1"/>
</dbReference>
<evidence type="ECO:0000256" key="5">
    <source>
        <dbReference type="ARBA" id="ARBA00022840"/>
    </source>
</evidence>
<dbReference type="PANTHER" id="PTHR27003">
    <property type="entry name" value="OS07G0166700 PROTEIN"/>
    <property type="match status" value="1"/>
</dbReference>
<keyword evidence="2" id="KW-0808">Transferase</keyword>
<dbReference type="PROSITE" id="PS00108">
    <property type="entry name" value="PROTEIN_KINASE_ST"/>
    <property type="match status" value="1"/>
</dbReference>
<comment type="similarity">
    <text evidence="7">Belongs to the protein kinase superfamily.</text>
</comment>
<dbReference type="GO" id="GO:0004674">
    <property type="term" value="F:protein serine/threonine kinase activity"/>
    <property type="evidence" value="ECO:0007669"/>
    <property type="project" value="UniProtKB-KW"/>
</dbReference>
<dbReference type="InterPro" id="IPR025886">
    <property type="entry name" value="PP2-like"/>
</dbReference>
<dbReference type="PROSITE" id="PS00107">
    <property type="entry name" value="PROTEIN_KINASE_ATP"/>
    <property type="match status" value="1"/>
</dbReference>
<dbReference type="Proteomes" id="UP001172457">
    <property type="component" value="Chromosome 8"/>
</dbReference>
<keyword evidence="3 6" id="KW-0547">Nucleotide-binding</keyword>
<name>A0AA38VT46_9ASTR</name>
<keyword evidence="1 7" id="KW-0723">Serine/threonine-protein kinase</keyword>
<organism evidence="9 10">
    <name type="scientific">Centaurea solstitialis</name>
    <name type="common">yellow star-thistle</name>
    <dbReference type="NCBI Taxonomy" id="347529"/>
    <lineage>
        <taxon>Eukaryota</taxon>
        <taxon>Viridiplantae</taxon>
        <taxon>Streptophyta</taxon>
        <taxon>Embryophyta</taxon>
        <taxon>Tracheophyta</taxon>
        <taxon>Spermatophyta</taxon>
        <taxon>Magnoliopsida</taxon>
        <taxon>eudicotyledons</taxon>
        <taxon>Gunneridae</taxon>
        <taxon>Pentapetalae</taxon>
        <taxon>asterids</taxon>
        <taxon>campanulids</taxon>
        <taxon>Asterales</taxon>
        <taxon>Asteraceae</taxon>
        <taxon>Carduoideae</taxon>
        <taxon>Cardueae</taxon>
        <taxon>Centaureinae</taxon>
        <taxon>Centaurea</taxon>
    </lineage>
</organism>
<dbReference type="InterPro" id="IPR011009">
    <property type="entry name" value="Kinase-like_dom_sf"/>
</dbReference>
<feature type="domain" description="Protein kinase" evidence="8">
    <location>
        <begin position="271"/>
        <end position="499"/>
    </location>
</feature>
<keyword evidence="5 6" id="KW-0067">ATP-binding</keyword>
<gene>
    <name evidence="9" type="ORF">OSB04_030310</name>
</gene>
<dbReference type="FunFam" id="3.30.200.20:FF:000039">
    <property type="entry name" value="receptor-like protein kinase FERONIA"/>
    <property type="match status" value="1"/>
</dbReference>
<dbReference type="GO" id="GO:0005886">
    <property type="term" value="C:plasma membrane"/>
    <property type="evidence" value="ECO:0007669"/>
    <property type="project" value="TreeGrafter"/>
</dbReference>
<accession>A0AA38VT46</accession>
<dbReference type="InterPro" id="IPR045272">
    <property type="entry name" value="ANXUR1/2-like"/>
</dbReference>
<keyword evidence="10" id="KW-1185">Reference proteome</keyword>
<dbReference type="GO" id="GO:0009506">
    <property type="term" value="C:plasmodesma"/>
    <property type="evidence" value="ECO:0007669"/>
    <property type="project" value="TreeGrafter"/>
</dbReference>
<dbReference type="InterPro" id="IPR008271">
    <property type="entry name" value="Ser/Thr_kinase_AS"/>
</dbReference>
<dbReference type="CDD" id="cd09272">
    <property type="entry name" value="RNase_HI_RT_Ty1"/>
    <property type="match status" value="1"/>
</dbReference>
<dbReference type="Gene3D" id="1.10.510.10">
    <property type="entry name" value="Transferase(Phosphotransferase) domain 1"/>
    <property type="match status" value="1"/>
</dbReference>
<dbReference type="Pfam" id="PF14299">
    <property type="entry name" value="PP2"/>
    <property type="match status" value="1"/>
</dbReference>
<dbReference type="InterPro" id="IPR001245">
    <property type="entry name" value="Ser-Thr/Tyr_kinase_cat_dom"/>
</dbReference>
<dbReference type="SUPFAM" id="SSF56112">
    <property type="entry name" value="Protein kinase-like (PK-like)"/>
    <property type="match status" value="1"/>
</dbReference>
<dbReference type="PROSITE" id="PS50011">
    <property type="entry name" value="PROTEIN_KINASE_DOM"/>
    <property type="match status" value="1"/>
</dbReference>
<sequence>MGAPQLSPTLLWCDNNSAIQIAHNDVFHERTKHIEIDCHFVRQHVVRNTIQLQPISTIDQPADIFTKAHLPGHFQELVSKLNLVTSINFGYDSRFKEVAFSCHCNFFNISGEMEPKLLSPETIYACYLVYEITENHSHFLHPFKVLFSHNNLLNLCFNDSYGLYLVSPQTRVISQKDDRNTHNPSDIPKFKGLWQPRKDGWMEVQVCEFKNDTTFDTSLLQFELLIGVDSDHQTFDGLVVQGFEFKPPFFLDEFQHLKIQQEEIRSATDDFADNKVIGVGGFGKVYKGEISRSRGRSMVAFKRLDGRLGKGNLEFRKEIMMLFRYTHENLVSLLGYCDEGGGKILVYEYGSRGSLDRYLSVTAIAWTQRLKICLGVSSGLSYRLAPNESQQRVIHRDIKSANILLDENWKAKVSDFGLSKIGPTNQPHTAVVFNVEGTIGYLDPLYLDVGALTKESDVYSFGVVLFETLYGRLCFEYSNRKHFQTLHIYACKNLVKNVH</sequence>
<evidence type="ECO:0000256" key="2">
    <source>
        <dbReference type="ARBA" id="ARBA00022679"/>
    </source>
</evidence>
<reference evidence="9" key="1">
    <citation type="submission" date="2023-03" db="EMBL/GenBank/DDBJ databases">
        <title>Chromosome-scale reference genome and RAD-based genetic map of yellow starthistle (Centaurea solstitialis) reveal putative structural variation and QTLs associated with invader traits.</title>
        <authorList>
            <person name="Reatini B."/>
            <person name="Cang F.A."/>
            <person name="Jiang Q."/>
            <person name="Mckibben M.T.W."/>
            <person name="Barker M.S."/>
            <person name="Rieseberg L.H."/>
            <person name="Dlugosch K.M."/>
        </authorList>
    </citation>
    <scope>NUCLEOTIDE SEQUENCE</scope>
    <source>
        <strain evidence="9">CAN-66</strain>
        <tissue evidence="9">Leaf</tissue>
    </source>
</reference>
<keyword evidence="4" id="KW-0418">Kinase</keyword>
<evidence type="ECO:0000313" key="10">
    <source>
        <dbReference type="Proteomes" id="UP001172457"/>
    </source>
</evidence>
<protein>
    <recommendedName>
        <fullName evidence="8">Protein kinase domain-containing protein</fullName>
    </recommendedName>
</protein>
<evidence type="ECO:0000313" key="9">
    <source>
        <dbReference type="EMBL" id="KAJ9537577.1"/>
    </source>
</evidence>
<evidence type="ECO:0000256" key="4">
    <source>
        <dbReference type="ARBA" id="ARBA00022777"/>
    </source>
</evidence>
<dbReference type="InterPro" id="IPR000719">
    <property type="entry name" value="Prot_kinase_dom"/>
</dbReference>
<proteinExistence type="inferred from homology"/>
<evidence type="ECO:0000256" key="3">
    <source>
        <dbReference type="ARBA" id="ARBA00022741"/>
    </source>
</evidence>
<evidence type="ECO:0000256" key="1">
    <source>
        <dbReference type="ARBA" id="ARBA00022527"/>
    </source>
</evidence>
<dbReference type="AlphaFoldDB" id="A0AA38VT46"/>
<comment type="caution">
    <text evidence="9">The sequence shown here is derived from an EMBL/GenBank/DDBJ whole genome shotgun (WGS) entry which is preliminary data.</text>
</comment>